<name>A0A1I0GGK5_9BACI</name>
<sequence length="131" mass="14474">MITQHDIAWIKSNRKEVTHNRTVPITLIGKTETGRHPITDEPITEEVTESTVAVVVEISSAFKLDRDLIDGVEVEEGDIWIDIDIDDLPIPAKDVISVEYGDDDDDYTIMAKDNAGIGATNRVIMVGRLTG</sequence>
<evidence type="ECO:0000313" key="2">
    <source>
        <dbReference type="Proteomes" id="UP000198618"/>
    </source>
</evidence>
<dbReference type="EMBL" id="FOHE01000021">
    <property type="protein sequence ID" value="SET69150.1"/>
    <property type="molecule type" value="Genomic_DNA"/>
</dbReference>
<protein>
    <submittedName>
        <fullName evidence="1">Uncharacterized protein</fullName>
    </submittedName>
</protein>
<dbReference type="AlphaFoldDB" id="A0A1I0GGK5"/>
<accession>A0A1I0GGK5</accession>
<dbReference type="STRING" id="930131.SAMN05216389_1218"/>
<dbReference type="Proteomes" id="UP000198618">
    <property type="component" value="Unassembled WGS sequence"/>
</dbReference>
<organism evidence="1 2">
    <name type="scientific">Oceanobacillus limi</name>
    <dbReference type="NCBI Taxonomy" id="930131"/>
    <lineage>
        <taxon>Bacteria</taxon>
        <taxon>Bacillati</taxon>
        <taxon>Bacillota</taxon>
        <taxon>Bacilli</taxon>
        <taxon>Bacillales</taxon>
        <taxon>Bacillaceae</taxon>
        <taxon>Oceanobacillus</taxon>
    </lineage>
</organism>
<gene>
    <name evidence="1" type="ORF">SAMN05216389_1218</name>
</gene>
<reference evidence="1 2" key="1">
    <citation type="submission" date="2016-10" db="EMBL/GenBank/DDBJ databases">
        <authorList>
            <person name="de Groot N.N."/>
        </authorList>
    </citation>
    <scope>NUCLEOTIDE SEQUENCE [LARGE SCALE GENOMIC DNA]</scope>
    <source>
        <strain evidence="1 2">IBRC-M 10780</strain>
    </source>
</reference>
<evidence type="ECO:0000313" key="1">
    <source>
        <dbReference type="EMBL" id="SET69150.1"/>
    </source>
</evidence>
<keyword evidence="2" id="KW-1185">Reference proteome</keyword>
<proteinExistence type="predicted"/>